<name>A0A0F9TBG3_9ZZZZ</name>
<reference evidence="2" key="1">
    <citation type="journal article" date="2015" name="Nature">
        <title>Complex archaea that bridge the gap between prokaryotes and eukaryotes.</title>
        <authorList>
            <person name="Spang A."/>
            <person name="Saw J.H."/>
            <person name="Jorgensen S.L."/>
            <person name="Zaremba-Niedzwiedzka K."/>
            <person name="Martijn J."/>
            <person name="Lind A.E."/>
            <person name="van Eijk R."/>
            <person name="Schleper C."/>
            <person name="Guy L."/>
            <person name="Ettema T.J."/>
        </authorList>
    </citation>
    <scope>NUCLEOTIDE SEQUENCE</scope>
</reference>
<keyword evidence="1" id="KW-0812">Transmembrane</keyword>
<keyword evidence="1" id="KW-0472">Membrane</keyword>
<dbReference type="EMBL" id="LAZR01000365">
    <property type="protein sequence ID" value="KKN72272.1"/>
    <property type="molecule type" value="Genomic_DNA"/>
</dbReference>
<organism evidence="2">
    <name type="scientific">marine sediment metagenome</name>
    <dbReference type="NCBI Taxonomy" id="412755"/>
    <lineage>
        <taxon>unclassified sequences</taxon>
        <taxon>metagenomes</taxon>
        <taxon>ecological metagenomes</taxon>
    </lineage>
</organism>
<sequence length="85" mass="9450">MEWIWGALIPVGAAGLVALIATFTKRAKLYERAYRWGTWLRRIGLGYDLPIIGGDQEMKIKETLFSSVSDILRGLARALAGQSLK</sequence>
<gene>
    <name evidence="2" type="ORF">LCGC14_0412230</name>
</gene>
<feature type="transmembrane region" description="Helical" evidence="1">
    <location>
        <begin position="6"/>
        <end position="24"/>
    </location>
</feature>
<keyword evidence="1" id="KW-1133">Transmembrane helix</keyword>
<comment type="caution">
    <text evidence="2">The sequence shown here is derived from an EMBL/GenBank/DDBJ whole genome shotgun (WGS) entry which is preliminary data.</text>
</comment>
<accession>A0A0F9TBG3</accession>
<evidence type="ECO:0000313" key="2">
    <source>
        <dbReference type="EMBL" id="KKN72272.1"/>
    </source>
</evidence>
<proteinExistence type="predicted"/>
<dbReference type="AlphaFoldDB" id="A0A0F9TBG3"/>
<evidence type="ECO:0000256" key="1">
    <source>
        <dbReference type="SAM" id="Phobius"/>
    </source>
</evidence>
<protein>
    <submittedName>
        <fullName evidence="2">Uncharacterized protein</fullName>
    </submittedName>
</protein>